<protein>
    <submittedName>
        <fullName evidence="4">Uncharacterized protein</fullName>
    </submittedName>
</protein>
<accession>A0A212JKW2</accession>
<evidence type="ECO:0000313" key="4">
    <source>
        <dbReference type="EMBL" id="SBW00050.1"/>
    </source>
</evidence>
<dbReference type="Gene3D" id="1.10.530.40">
    <property type="match status" value="1"/>
</dbReference>
<evidence type="ECO:0000256" key="1">
    <source>
        <dbReference type="ARBA" id="ARBA00022529"/>
    </source>
</evidence>
<dbReference type="AlphaFoldDB" id="A0A212JKW2"/>
<dbReference type="GO" id="GO:0042742">
    <property type="term" value="P:defense response to bacterium"/>
    <property type="evidence" value="ECO:0007669"/>
    <property type="project" value="UniProtKB-KW"/>
</dbReference>
<dbReference type="EMBL" id="FLUO01000001">
    <property type="protein sequence ID" value="SBW00050.1"/>
    <property type="molecule type" value="Genomic_DNA"/>
</dbReference>
<keyword evidence="1" id="KW-0929">Antimicrobial</keyword>
<feature type="region of interest" description="Disordered" evidence="3">
    <location>
        <begin position="407"/>
        <end position="432"/>
    </location>
</feature>
<name>A0A212JKW2_9PROT</name>
<organism evidence="4">
    <name type="scientific">uncultured Alphaproteobacteria bacterium</name>
    <dbReference type="NCBI Taxonomy" id="91750"/>
    <lineage>
        <taxon>Bacteria</taxon>
        <taxon>Pseudomonadati</taxon>
        <taxon>Pseudomonadota</taxon>
        <taxon>Alphaproteobacteria</taxon>
        <taxon>environmental samples</taxon>
    </lineage>
</organism>
<dbReference type="InterPro" id="IPR023347">
    <property type="entry name" value="Lysozyme_dom_sf"/>
</dbReference>
<reference evidence="4" key="1">
    <citation type="submission" date="2016-04" db="EMBL/GenBank/DDBJ databases">
        <authorList>
            <person name="Evans L.H."/>
            <person name="Alamgir A."/>
            <person name="Owens N."/>
            <person name="Weber N.D."/>
            <person name="Virtaneva K."/>
            <person name="Barbian K."/>
            <person name="Babar A."/>
            <person name="Rosenke K."/>
        </authorList>
    </citation>
    <scope>NUCLEOTIDE SEQUENCE</scope>
    <source>
        <strain evidence="4">86</strain>
    </source>
</reference>
<proteinExistence type="predicted"/>
<keyword evidence="2" id="KW-0081">Bacteriolytic enzyme</keyword>
<gene>
    <name evidence="4" type="ORF">KL86APRO_11250</name>
</gene>
<dbReference type="GO" id="GO:0031640">
    <property type="term" value="P:killing of cells of another organism"/>
    <property type="evidence" value="ECO:0007669"/>
    <property type="project" value="UniProtKB-KW"/>
</dbReference>
<feature type="region of interest" description="Disordered" evidence="3">
    <location>
        <begin position="1"/>
        <end position="31"/>
    </location>
</feature>
<sequence length="595" mass="65732">MPIRFPLPRKKPSPPAEAPSKRHPLEPTPLDANAYAKKAWTHIKEHEGIPNRIYSDPKGIPTLGAGYALAVRGHDGKYRLRPWDEIGRAINPSKPYAFTEAEKQRLEEAVGYLNGEVPEPDQGRYEKEKKYKEKYDKYKSIIKHNTDKQRQKAQSLIPPLRGKENPEKNHFGFTISEGRAQDLLAEIWPSYRATVLRELRRQARARGWTKAEIDAYIEKYFRNSDLDLALTSLQYNGVSSPNASGAVLDGDLARVREEILYLSNGKTDDNEAVRGGLAKRRRAEADLATDAPEGWSDTAKEAWKRIEDKPGNKAYREDFPDAFAPKPIGWNVSPDAHRALTLARSRTADPTQAILLKSPAAWTEDEVRTVMRGDDYWSHDRFARDRAQARVGAWFRHHYGDDRLRLDSSGRPLRPTPIRAIPETPAPARTADGSDLDEAAEAVVAQVVRSAQDEGLGEAIRKLQIGMNRFGGAGRTVAEDGDYGPETDLRLKEILAADGIGAAETAYHRATLLDLLDGALQSGTIDTVLPVTADAAGTGIAAELAKLASRLRPDGTEAFVRDLSDAQVGAATVHVRAHIRNGGKVSAYDRAAPGM</sequence>
<dbReference type="GO" id="GO:0003796">
    <property type="term" value="F:lysozyme activity"/>
    <property type="evidence" value="ECO:0007669"/>
    <property type="project" value="InterPro"/>
</dbReference>
<evidence type="ECO:0000256" key="2">
    <source>
        <dbReference type="ARBA" id="ARBA00022638"/>
    </source>
</evidence>
<evidence type="ECO:0000256" key="3">
    <source>
        <dbReference type="SAM" id="MobiDB-lite"/>
    </source>
</evidence>